<feature type="region of interest" description="Disordered" evidence="17">
    <location>
        <begin position="36"/>
        <end position="64"/>
    </location>
</feature>
<dbReference type="GO" id="GO:0043138">
    <property type="term" value="F:3'-5' DNA helicase activity"/>
    <property type="evidence" value="ECO:0007669"/>
    <property type="project" value="TreeGrafter"/>
</dbReference>
<dbReference type="PANTHER" id="PTHR11630">
    <property type="entry name" value="DNA REPLICATION LICENSING FACTOR MCM FAMILY MEMBER"/>
    <property type="match status" value="1"/>
</dbReference>
<accession>A0AAD4PG06</accession>
<dbReference type="Gene3D" id="2.20.28.10">
    <property type="match status" value="1"/>
</dbReference>
<keyword evidence="15" id="KW-0131">Cell cycle</keyword>
<dbReference type="PANTHER" id="PTHR11630:SF44">
    <property type="entry name" value="DNA REPLICATION LICENSING FACTOR MCM2"/>
    <property type="match status" value="1"/>
</dbReference>
<comment type="caution">
    <text evidence="20">The sequence shown here is derived from an EMBL/GenBank/DDBJ whole genome shotgun (WGS) entry which is preliminary data.</text>
</comment>
<evidence type="ECO:0000256" key="1">
    <source>
        <dbReference type="ARBA" id="ARBA00004123"/>
    </source>
</evidence>
<comment type="similarity">
    <text evidence="2">Belongs to the MCM family.</text>
</comment>
<dbReference type="PRINTS" id="PR01658">
    <property type="entry name" value="MCMPROTEIN2"/>
</dbReference>
<dbReference type="Pfam" id="PF17207">
    <property type="entry name" value="MCM_OB"/>
    <property type="match status" value="1"/>
</dbReference>
<reference evidence="20 21" key="1">
    <citation type="journal article" date="2021" name="Nat. Commun.">
        <title>Incipient diploidization of the medicinal plant Perilla within 10,000 years.</title>
        <authorList>
            <person name="Zhang Y."/>
            <person name="Shen Q."/>
            <person name="Leng L."/>
            <person name="Zhang D."/>
            <person name="Chen S."/>
            <person name="Shi Y."/>
            <person name="Ning Z."/>
            <person name="Chen S."/>
        </authorList>
    </citation>
    <scope>NUCLEOTIDE SEQUENCE [LARGE SCALE GENOMIC DNA]</scope>
    <source>
        <strain evidence="21">cv. PC099</strain>
    </source>
</reference>
<evidence type="ECO:0000256" key="16">
    <source>
        <dbReference type="ARBA" id="ARBA00074927"/>
    </source>
</evidence>
<evidence type="ECO:0000256" key="5">
    <source>
        <dbReference type="ARBA" id="ARBA00022705"/>
    </source>
</evidence>
<dbReference type="EMBL" id="SDAM02000017">
    <property type="protein sequence ID" value="KAH6837567.1"/>
    <property type="molecule type" value="Genomic_DNA"/>
</dbReference>
<evidence type="ECO:0000256" key="10">
    <source>
        <dbReference type="ARBA" id="ARBA00022806"/>
    </source>
</evidence>
<dbReference type="InterPro" id="IPR012340">
    <property type="entry name" value="NA-bd_OB-fold"/>
</dbReference>
<keyword evidence="13" id="KW-0238">DNA-binding</keyword>
<evidence type="ECO:0000256" key="17">
    <source>
        <dbReference type="SAM" id="MobiDB-lite"/>
    </source>
</evidence>
<dbReference type="GO" id="GO:0005634">
    <property type="term" value="C:nucleus"/>
    <property type="evidence" value="ECO:0007669"/>
    <property type="project" value="UniProtKB-SubCell"/>
</dbReference>
<evidence type="ECO:0000256" key="8">
    <source>
        <dbReference type="ARBA" id="ARBA00022771"/>
    </source>
</evidence>
<keyword evidence="8" id="KW-0863">Zinc-finger</keyword>
<keyword evidence="9" id="KW-0378">Hydrolase</keyword>
<dbReference type="InterPro" id="IPR027925">
    <property type="entry name" value="MCM_N"/>
</dbReference>
<comment type="subcellular location">
    <subcellularLocation>
        <location evidence="1">Nucleus</location>
    </subcellularLocation>
</comment>
<dbReference type="SUPFAM" id="SSF50249">
    <property type="entry name" value="Nucleic acid-binding proteins"/>
    <property type="match status" value="1"/>
</dbReference>
<evidence type="ECO:0000256" key="2">
    <source>
        <dbReference type="ARBA" id="ARBA00008010"/>
    </source>
</evidence>
<dbReference type="Gene3D" id="2.40.50.140">
    <property type="entry name" value="Nucleic acid-binding proteins"/>
    <property type="match status" value="1"/>
</dbReference>
<dbReference type="GO" id="GO:0042555">
    <property type="term" value="C:MCM complex"/>
    <property type="evidence" value="ECO:0007669"/>
    <property type="project" value="InterPro"/>
</dbReference>
<organism evidence="20 21">
    <name type="scientific">Perilla frutescens var. hirtella</name>
    <name type="common">Perilla citriodora</name>
    <name type="synonym">Perilla setoyensis</name>
    <dbReference type="NCBI Taxonomy" id="608512"/>
    <lineage>
        <taxon>Eukaryota</taxon>
        <taxon>Viridiplantae</taxon>
        <taxon>Streptophyta</taxon>
        <taxon>Embryophyta</taxon>
        <taxon>Tracheophyta</taxon>
        <taxon>Spermatophyta</taxon>
        <taxon>Magnoliopsida</taxon>
        <taxon>eudicotyledons</taxon>
        <taxon>Gunneridae</taxon>
        <taxon>Pentapetalae</taxon>
        <taxon>asterids</taxon>
        <taxon>lamiids</taxon>
        <taxon>Lamiales</taxon>
        <taxon>Lamiaceae</taxon>
        <taxon>Nepetoideae</taxon>
        <taxon>Elsholtzieae</taxon>
        <taxon>Perilla</taxon>
    </lineage>
</organism>
<keyword evidence="21" id="KW-1185">Reference proteome</keyword>
<dbReference type="GO" id="GO:1902975">
    <property type="term" value="P:mitotic DNA replication initiation"/>
    <property type="evidence" value="ECO:0007669"/>
    <property type="project" value="TreeGrafter"/>
</dbReference>
<sequence length="373" mass="41994">MAGVSTNGCSDDEASDSMEVVRVKASQEARVSPFKLPHLLHDQDRDDESYVPSKRSRAYSKTQATPIASLDDEPAYRIRGTGTIREWVATNLVRRFICRRFEEFLLTYVDPKSEKEDSAYLKQINEMVSVNKCSLEIDHRQFRDTVALYLVNAPRTVLEVMEDVANKLIFDLFPDYKKIHEKIYVRITNLSAYKQIRNLGQSNLNYIIRIGGVVTRCTGVLPQLQQVKYDCNTCGAILGPFVKTSYAGVKVGSCSHCQSKGPFTVNIEQTIYRNYQKLTLQESSGIIPAGLPRCTKVILLNDLVDCARPGEEIEVTGIYTKLLAMSLSTKKGFPVSVTLVEANYVAKKQDPFLAYKLTQGDKKKIKLAKDPRI</sequence>
<dbReference type="InterPro" id="IPR031327">
    <property type="entry name" value="MCM"/>
</dbReference>
<evidence type="ECO:0000259" key="19">
    <source>
        <dbReference type="Pfam" id="PF17207"/>
    </source>
</evidence>
<name>A0AAD4PG06_PERFH</name>
<evidence type="ECO:0000256" key="4">
    <source>
        <dbReference type="ARBA" id="ARBA00018925"/>
    </source>
</evidence>
<dbReference type="GO" id="GO:0005524">
    <property type="term" value="F:ATP binding"/>
    <property type="evidence" value="ECO:0007669"/>
    <property type="project" value="UniProtKB-KW"/>
</dbReference>
<dbReference type="FunFam" id="2.20.28.10:FF:000002">
    <property type="entry name" value="DNA helicase"/>
    <property type="match status" value="1"/>
</dbReference>
<dbReference type="SMART" id="SM00350">
    <property type="entry name" value="MCM"/>
    <property type="match status" value="1"/>
</dbReference>
<keyword evidence="6" id="KW-0479">Metal-binding</keyword>
<dbReference type="GO" id="GO:0017116">
    <property type="term" value="F:single-stranded DNA helicase activity"/>
    <property type="evidence" value="ECO:0007669"/>
    <property type="project" value="TreeGrafter"/>
</dbReference>
<evidence type="ECO:0000256" key="11">
    <source>
        <dbReference type="ARBA" id="ARBA00022833"/>
    </source>
</evidence>
<evidence type="ECO:0000256" key="14">
    <source>
        <dbReference type="ARBA" id="ARBA00023242"/>
    </source>
</evidence>
<keyword evidence="12" id="KW-0067">ATP-binding</keyword>
<keyword evidence="5" id="KW-0235">DNA replication</keyword>
<evidence type="ECO:0000259" key="18">
    <source>
        <dbReference type="Pfam" id="PF14551"/>
    </source>
</evidence>
<keyword evidence="11" id="KW-0862">Zinc</keyword>
<dbReference type="Proteomes" id="UP001190926">
    <property type="component" value="Unassembled WGS sequence"/>
</dbReference>
<keyword evidence="10" id="KW-0347">Helicase</keyword>
<evidence type="ECO:0000256" key="13">
    <source>
        <dbReference type="ARBA" id="ARBA00023125"/>
    </source>
</evidence>
<proteinExistence type="inferred from homology"/>
<dbReference type="GO" id="GO:0003697">
    <property type="term" value="F:single-stranded DNA binding"/>
    <property type="evidence" value="ECO:0007669"/>
    <property type="project" value="TreeGrafter"/>
</dbReference>
<evidence type="ECO:0000256" key="12">
    <source>
        <dbReference type="ARBA" id="ARBA00022840"/>
    </source>
</evidence>
<dbReference type="EC" id="3.6.4.12" evidence="3"/>
<feature type="domain" description="MCM OB" evidence="19">
    <location>
        <begin position="195"/>
        <end position="320"/>
    </location>
</feature>
<dbReference type="InterPro" id="IPR008045">
    <property type="entry name" value="MCM2"/>
</dbReference>
<gene>
    <name evidence="20" type="ORF">C2S53_009874</name>
</gene>
<protein>
    <recommendedName>
        <fullName evidence="4">DNA replication licensing factor MCM2</fullName>
        <ecNumber evidence="3">3.6.4.12</ecNumber>
    </recommendedName>
    <alternativeName>
        <fullName evidence="16">DNA replication licensing factor mcm2</fullName>
    </alternativeName>
</protein>
<dbReference type="Gene3D" id="3.30.1640.10">
    <property type="entry name" value="mini-chromosome maintenance (MCM) complex, chain A, domain 1"/>
    <property type="match status" value="1"/>
</dbReference>
<dbReference type="GO" id="GO:0008270">
    <property type="term" value="F:zinc ion binding"/>
    <property type="evidence" value="ECO:0007669"/>
    <property type="project" value="UniProtKB-KW"/>
</dbReference>
<feature type="domain" description="MCM N-terminal" evidence="18">
    <location>
        <begin position="99"/>
        <end position="189"/>
    </location>
</feature>
<evidence type="ECO:0000256" key="3">
    <source>
        <dbReference type="ARBA" id="ARBA00012551"/>
    </source>
</evidence>
<evidence type="ECO:0000313" key="20">
    <source>
        <dbReference type="EMBL" id="KAH6837567.1"/>
    </source>
</evidence>
<evidence type="ECO:0000256" key="9">
    <source>
        <dbReference type="ARBA" id="ARBA00022801"/>
    </source>
</evidence>
<evidence type="ECO:0000313" key="21">
    <source>
        <dbReference type="Proteomes" id="UP001190926"/>
    </source>
</evidence>
<dbReference type="InterPro" id="IPR033762">
    <property type="entry name" value="MCM_OB"/>
</dbReference>
<dbReference type="GO" id="GO:0000727">
    <property type="term" value="P:double-strand break repair via break-induced replication"/>
    <property type="evidence" value="ECO:0007669"/>
    <property type="project" value="TreeGrafter"/>
</dbReference>
<evidence type="ECO:0000256" key="15">
    <source>
        <dbReference type="ARBA" id="ARBA00023306"/>
    </source>
</evidence>
<feature type="region of interest" description="Disordered" evidence="17">
    <location>
        <begin position="1"/>
        <end position="21"/>
    </location>
</feature>
<dbReference type="GO" id="GO:0016787">
    <property type="term" value="F:hydrolase activity"/>
    <property type="evidence" value="ECO:0007669"/>
    <property type="project" value="UniProtKB-KW"/>
</dbReference>
<evidence type="ECO:0000256" key="6">
    <source>
        <dbReference type="ARBA" id="ARBA00022723"/>
    </source>
</evidence>
<dbReference type="AlphaFoldDB" id="A0AAD4PG06"/>
<dbReference type="Pfam" id="PF14551">
    <property type="entry name" value="MCM_N"/>
    <property type="match status" value="1"/>
</dbReference>
<keyword evidence="14" id="KW-0539">Nucleus</keyword>
<evidence type="ECO:0000256" key="7">
    <source>
        <dbReference type="ARBA" id="ARBA00022741"/>
    </source>
</evidence>
<keyword evidence="7" id="KW-0547">Nucleotide-binding</keyword>